<dbReference type="EMBL" id="CP021983">
    <property type="protein sequence ID" value="ASC71678.1"/>
    <property type="molecule type" value="Genomic_DNA"/>
</dbReference>
<dbReference type="RefSeq" id="WP_080811537.1">
    <property type="nucleotide sequence ID" value="NZ_CP021983.2"/>
</dbReference>
<accession>A0A1Z3HMZ3</accession>
<proteinExistence type="predicted"/>
<gene>
    <name evidence="1" type="ORF">XM38_026320</name>
</gene>
<organism evidence="1 2">
    <name type="scientific">Halomicronema hongdechloris C2206</name>
    <dbReference type="NCBI Taxonomy" id="1641165"/>
    <lineage>
        <taxon>Bacteria</taxon>
        <taxon>Bacillati</taxon>
        <taxon>Cyanobacteriota</taxon>
        <taxon>Cyanophyceae</taxon>
        <taxon>Nodosilineales</taxon>
        <taxon>Nodosilineaceae</taxon>
        <taxon>Halomicronema</taxon>
    </lineage>
</organism>
<dbReference type="KEGG" id="hhg:XM38_026320"/>
<sequence length="271" mass="30686">MLYHKLIATGRNLVIFLALLAGVASLQLSRLQTLQRPGDDYAQIEIDSQVRLDGLRLQLLKQLPSLGFRNLIANWTFLDFLQYFGKTELRERNNYRLSPAYFRVIVDRDPWFLRPYIFLSNSVSMYAGQPDVSVALMEQGLQSMTPTLPPRSYFVWRYKGIDELLFLGDGMAAQQSFEMAAEWARQSPDPESDAIAQVSQQTAQFLSQNPVSREAQIGAWAEVYLRAVDDKGRQIAREKIEALGGEIVVSEGGRVSVQYRASESQGPQDSR</sequence>
<evidence type="ECO:0000313" key="1">
    <source>
        <dbReference type="EMBL" id="ASC71678.1"/>
    </source>
</evidence>
<reference evidence="1 2" key="1">
    <citation type="journal article" date="2016" name="Biochim. Biophys. Acta">
        <title>Characterization of red-shifted phycobilisomes isolated from the chlorophyll f-containing cyanobacterium Halomicronema hongdechloris.</title>
        <authorList>
            <person name="Li Y."/>
            <person name="Lin Y."/>
            <person name="Garvey C.J."/>
            <person name="Birch D."/>
            <person name="Corkery R.W."/>
            <person name="Loughlin P.C."/>
            <person name="Scheer H."/>
            <person name="Willows R.D."/>
            <person name="Chen M."/>
        </authorList>
    </citation>
    <scope>NUCLEOTIDE SEQUENCE [LARGE SCALE GENOMIC DNA]</scope>
    <source>
        <strain evidence="1 2">C2206</strain>
    </source>
</reference>
<dbReference type="AlphaFoldDB" id="A0A1Z3HMZ3"/>
<keyword evidence="2" id="KW-1185">Reference proteome</keyword>
<dbReference type="Proteomes" id="UP000191901">
    <property type="component" value="Chromosome"/>
</dbReference>
<dbReference type="STRING" id="1641165.XM38_18285"/>
<protein>
    <submittedName>
        <fullName evidence="1">Uncharacterized protein</fullName>
    </submittedName>
</protein>
<evidence type="ECO:0000313" key="2">
    <source>
        <dbReference type="Proteomes" id="UP000191901"/>
    </source>
</evidence>
<name>A0A1Z3HMZ3_9CYAN</name>